<dbReference type="InterPro" id="IPR001851">
    <property type="entry name" value="ABC_transp_permease"/>
</dbReference>
<comment type="caution">
    <text evidence="7">The sequence shown here is derived from an EMBL/GenBank/DDBJ whole genome shotgun (WGS) entry which is preliminary data.</text>
</comment>
<evidence type="ECO:0000256" key="1">
    <source>
        <dbReference type="ARBA" id="ARBA00004651"/>
    </source>
</evidence>
<dbReference type="GO" id="GO:0022857">
    <property type="term" value="F:transmembrane transporter activity"/>
    <property type="evidence" value="ECO:0007669"/>
    <property type="project" value="InterPro"/>
</dbReference>
<proteinExistence type="predicted"/>
<evidence type="ECO:0008006" key="8">
    <source>
        <dbReference type="Google" id="ProtNLM"/>
    </source>
</evidence>
<feature type="transmembrane region" description="Helical" evidence="6">
    <location>
        <begin position="120"/>
        <end position="137"/>
    </location>
</feature>
<reference evidence="7" key="1">
    <citation type="submission" date="2019-08" db="EMBL/GenBank/DDBJ databases">
        <authorList>
            <person name="Kucharzyk K."/>
            <person name="Murdoch R.W."/>
            <person name="Higgins S."/>
            <person name="Loffler F."/>
        </authorList>
    </citation>
    <scope>NUCLEOTIDE SEQUENCE</scope>
</reference>
<keyword evidence="4 6" id="KW-1133">Transmembrane helix</keyword>
<dbReference type="EMBL" id="VSSQ01060595">
    <property type="protein sequence ID" value="MPN14013.1"/>
    <property type="molecule type" value="Genomic_DNA"/>
</dbReference>
<dbReference type="PANTHER" id="PTHR43370:SF1">
    <property type="entry name" value="GUANOSINE ABC TRANSPORTER PERMEASE PROTEIN NUPQ"/>
    <property type="match status" value="1"/>
</dbReference>
<protein>
    <recommendedName>
        <fullName evidence="8">Branched-chain amino acid transport system / permease component</fullName>
    </recommendedName>
</protein>
<sequence>MAIGIVLVSWVILFKTPFGLRLRMVGENPVAANTVGIHTSAMKYAGVIICGAICGLAGAYLSLARMNRFVLDMTGGRGYVSMVIADLGGANPLIAGAASLLFGFFDCLQSIFQSVDTPSQFWMIMPYMFALCVALVNNKFAHGPAGMGKHFDD</sequence>
<evidence type="ECO:0000256" key="5">
    <source>
        <dbReference type="ARBA" id="ARBA00023136"/>
    </source>
</evidence>
<feature type="transmembrane region" description="Helical" evidence="6">
    <location>
        <begin position="83"/>
        <end position="105"/>
    </location>
</feature>
<evidence type="ECO:0000256" key="2">
    <source>
        <dbReference type="ARBA" id="ARBA00022475"/>
    </source>
</evidence>
<name>A0A645FP97_9ZZZZ</name>
<evidence type="ECO:0000256" key="3">
    <source>
        <dbReference type="ARBA" id="ARBA00022692"/>
    </source>
</evidence>
<dbReference type="Pfam" id="PF02653">
    <property type="entry name" value="BPD_transp_2"/>
    <property type="match status" value="1"/>
</dbReference>
<keyword evidence="3 6" id="KW-0812">Transmembrane</keyword>
<organism evidence="7">
    <name type="scientific">bioreactor metagenome</name>
    <dbReference type="NCBI Taxonomy" id="1076179"/>
    <lineage>
        <taxon>unclassified sequences</taxon>
        <taxon>metagenomes</taxon>
        <taxon>ecological metagenomes</taxon>
    </lineage>
</organism>
<dbReference type="AlphaFoldDB" id="A0A645FP97"/>
<keyword evidence="5 6" id="KW-0472">Membrane</keyword>
<evidence type="ECO:0000313" key="7">
    <source>
        <dbReference type="EMBL" id="MPN14013.1"/>
    </source>
</evidence>
<dbReference type="GO" id="GO:0005886">
    <property type="term" value="C:plasma membrane"/>
    <property type="evidence" value="ECO:0007669"/>
    <property type="project" value="UniProtKB-SubCell"/>
</dbReference>
<comment type="subcellular location">
    <subcellularLocation>
        <location evidence="1">Cell membrane</location>
        <topology evidence="1">Multi-pass membrane protein</topology>
    </subcellularLocation>
</comment>
<keyword evidence="2" id="KW-1003">Cell membrane</keyword>
<gene>
    <name evidence="7" type="ORF">SDC9_161339</name>
</gene>
<dbReference type="CDD" id="cd06580">
    <property type="entry name" value="TM_PBP1_transp_TpRbsC_like"/>
    <property type="match status" value="1"/>
</dbReference>
<feature type="transmembrane region" description="Helical" evidence="6">
    <location>
        <begin position="42"/>
        <end position="63"/>
    </location>
</feature>
<dbReference type="PANTHER" id="PTHR43370">
    <property type="entry name" value="SUGAR ABC TRANSPORTER INTEGRAL MEMBRANE PROTEIN-RELATED"/>
    <property type="match status" value="1"/>
</dbReference>
<evidence type="ECO:0000256" key="6">
    <source>
        <dbReference type="SAM" id="Phobius"/>
    </source>
</evidence>
<evidence type="ECO:0000256" key="4">
    <source>
        <dbReference type="ARBA" id="ARBA00022989"/>
    </source>
</evidence>
<accession>A0A645FP97</accession>